<dbReference type="EMBL" id="CP036401">
    <property type="protein sequence ID" value="QBI04740.1"/>
    <property type="molecule type" value="Genomic_DNA"/>
</dbReference>
<feature type="transmembrane region" description="Helical" evidence="1">
    <location>
        <begin position="52"/>
        <end position="74"/>
    </location>
</feature>
<accession>A0A411X6R6</accession>
<reference evidence="3 4" key="2">
    <citation type="submission" date="2019-02" db="EMBL/GenBank/DDBJ databases">
        <title>Draft Genome Sequences of Six Type Strains of the Genus Massilia.</title>
        <authorList>
            <person name="Miess H."/>
            <person name="Frediansyhah A."/>
            <person name="Gross H."/>
        </authorList>
    </citation>
    <scope>NUCLEOTIDE SEQUENCE [LARGE SCALE GENOMIC DNA]</scope>
    <source>
        <strain evidence="3 4">DSM 17472</strain>
    </source>
</reference>
<proteinExistence type="predicted"/>
<keyword evidence="1" id="KW-0472">Membrane</keyword>
<dbReference type="Pfam" id="PF12365">
    <property type="entry name" value="DUF3649"/>
    <property type="match status" value="1"/>
</dbReference>
<dbReference type="EMBL" id="BMWV01000006">
    <property type="protein sequence ID" value="GGY44373.1"/>
    <property type="molecule type" value="Genomic_DNA"/>
</dbReference>
<keyword evidence="1" id="KW-1133">Transmembrane helix</keyword>
<protein>
    <submittedName>
        <fullName evidence="3">DUF3649 domain-containing protein</fullName>
    </submittedName>
</protein>
<dbReference type="InterPro" id="IPR022109">
    <property type="entry name" value="DUF3649"/>
</dbReference>
<feature type="transmembrane region" description="Helical" evidence="1">
    <location>
        <begin position="20"/>
        <end position="40"/>
    </location>
</feature>
<dbReference type="Proteomes" id="UP000292307">
    <property type="component" value="Chromosome"/>
</dbReference>
<evidence type="ECO:0000313" key="5">
    <source>
        <dbReference type="Proteomes" id="UP000628442"/>
    </source>
</evidence>
<dbReference type="Proteomes" id="UP000628442">
    <property type="component" value="Unassembled WGS sequence"/>
</dbReference>
<reference evidence="2" key="1">
    <citation type="journal article" date="2014" name="Int. J. Syst. Evol. Microbiol.">
        <title>Complete genome sequence of Corynebacterium casei LMG S-19264T (=DSM 44701T), isolated from a smear-ripened cheese.</title>
        <authorList>
            <consortium name="US DOE Joint Genome Institute (JGI-PGF)"/>
            <person name="Walter F."/>
            <person name="Albersmeier A."/>
            <person name="Kalinowski J."/>
            <person name="Ruckert C."/>
        </authorList>
    </citation>
    <scope>NUCLEOTIDE SEQUENCE</scope>
    <source>
        <strain evidence="2">KCTC 12343</strain>
    </source>
</reference>
<feature type="transmembrane region" description="Helical" evidence="1">
    <location>
        <begin position="80"/>
        <end position="101"/>
    </location>
</feature>
<reference evidence="2" key="3">
    <citation type="submission" date="2022-12" db="EMBL/GenBank/DDBJ databases">
        <authorList>
            <person name="Sun Q."/>
            <person name="Kim S."/>
        </authorList>
    </citation>
    <scope>NUCLEOTIDE SEQUENCE</scope>
    <source>
        <strain evidence="2">KCTC 12343</strain>
    </source>
</reference>
<organism evidence="2 5">
    <name type="scientific">Pseudoduganella albidiflava</name>
    <dbReference type="NCBI Taxonomy" id="321983"/>
    <lineage>
        <taxon>Bacteria</taxon>
        <taxon>Pseudomonadati</taxon>
        <taxon>Pseudomonadota</taxon>
        <taxon>Betaproteobacteria</taxon>
        <taxon>Burkholderiales</taxon>
        <taxon>Oxalobacteraceae</taxon>
        <taxon>Telluria group</taxon>
        <taxon>Pseudoduganella</taxon>
    </lineage>
</organism>
<dbReference type="AlphaFoldDB" id="A0A411X6R6"/>
<keyword evidence="1" id="KW-0812">Transmembrane</keyword>
<name>A0A411X6R6_9BURK</name>
<gene>
    <name evidence="3" type="ORF">EYF70_30895</name>
    <name evidence="2" type="ORF">GCM10007387_27860</name>
</gene>
<evidence type="ECO:0000313" key="4">
    <source>
        <dbReference type="Proteomes" id="UP000292307"/>
    </source>
</evidence>
<evidence type="ECO:0000256" key="1">
    <source>
        <dbReference type="SAM" id="Phobius"/>
    </source>
</evidence>
<sequence length="105" mass="10977">MNKKTPLPATYRWLVASRSVAAIFGGYLLAAAWAASMSLWLQKTGMARVDAVSTATMSSFVVHLCAAIWVFAVASTRRAWLGIALPAALLAALAWLARAVAGGAA</sequence>
<dbReference type="OrthoDB" id="1684279at2"/>
<evidence type="ECO:0000313" key="2">
    <source>
        <dbReference type="EMBL" id="GGY44373.1"/>
    </source>
</evidence>
<dbReference type="RefSeq" id="WP_131148798.1">
    <property type="nucleotide sequence ID" value="NZ_BMWV01000006.1"/>
</dbReference>
<evidence type="ECO:0000313" key="3">
    <source>
        <dbReference type="EMBL" id="QBI04740.1"/>
    </source>
</evidence>
<keyword evidence="4" id="KW-1185">Reference proteome</keyword>